<dbReference type="Gene3D" id="2.60.120.10">
    <property type="entry name" value="Jelly Rolls"/>
    <property type="match status" value="1"/>
</dbReference>
<dbReference type="SMART" id="SM00342">
    <property type="entry name" value="HTH_ARAC"/>
    <property type="match status" value="1"/>
</dbReference>
<accession>A0A5B8UT70</accession>
<keyword evidence="3" id="KW-0804">Transcription</keyword>
<keyword evidence="1" id="KW-0805">Transcription regulation</keyword>
<name>A0A5B8UT70_9SPHI</name>
<keyword evidence="2" id="KW-0238">DNA-binding</keyword>
<gene>
    <name evidence="5" type="ORF">FRZ54_06770</name>
</gene>
<evidence type="ECO:0000256" key="3">
    <source>
        <dbReference type="ARBA" id="ARBA00023163"/>
    </source>
</evidence>
<dbReference type="EMBL" id="CP042436">
    <property type="protein sequence ID" value="QEC62297.1"/>
    <property type="molecule type" value="Genomic_DNA"/>
</dbReference>
<organism evidence="5 6">
    <name type="scientific">Mucilaginibacter ginsenosidivorans</name>
    <dbReference type="NCBI Taxonomy" id="398053"/>
    <lineage>
        <taxon>Bacteria</taxon>
        <taxon>Pseudomonadati</taxon>
        <taxon>Bacteroidota</taxon>
        <taxon>Sphingobacteriia</taxon>
        <taxon>Sphingobacteriales</taxon>
        <taxon>Sphingobacteriaceae</taxon>
        <taxon>Mucilaginibacter</taxon>
    </lineage>
</organism>
<sequence>MSLIASLPYIDQEPQSVYVMHEKLERHIPVHRHTKGQLSYVEGGIAYVHIKNKTFVIPARHYFWIPPGLEHILKVSHSATVLRSIFFYAFDDDRHPFYAKVGIYPINELLLQMIKHSDGWEGLIGPDDQRYQFLTTIKNILPEISTHIMPMALPSTENERMCAILAFMDERIAEPHTLQSISDRFGFSCRSLSRLFQSTLGISFLQYLKLLRMVKAFEMILETDRSMTEISYLIGYHSLSAFSTTFYQFTNLRPSSFNKYK</sequence>
<protein>
    <submittedName>
        <fullName evidence="5">AraC family transcriptional regulator</fullName>
    </submittedName>
</protein>
<dbReference type="SUPFAM" id="SSF51182">
    <property type="entry name" value="RmlC-like cupins"/>
    <property type="match status" value="1"/>
</dbReference>
<feature type="domain" description="HTH araC/xylS-type" evidence="4">
    <location>
        <begin position="162"/>
        <end position="260"/>
    </location>
</feature>
<proteinExistence type="predicted"/>
<keyword evidence="6" id="KW-1185">Reference proteome</keyword>
<evidence type="ECO:0000313" key="6">
    <source>
        <dbReference type="Proteomes" id="UP000321479"/>
    </source>
</evidence>
<dbReference type="InterPro" id="IPR011051">
    <property type="entry name" value="RmlC_Cupin_sf"/>
</dbReference>
<dbReference type="Proteomes" id="UP000321479">
    <property type="component" value="Chromosome"/>
</dbReference>
<evidence type="ECO:0000256" key="2">
    <source>
        <dbReference type="ARBA" id="ARBA00023125"/>
    </source>
</evidence>
<dbReference type="InterPro" id="IPR014710">
    <property type="entry name" value="RmlC-like_jellyroll"/>
</dbReference>
<dbReference type="AlphaFoldDB" id="A0A5B8UT70"/>
<dbReference type="KEGG" id="mgin:FRZ54_06770"/>
<dbReference type="Pfam" id="PF02311">
    <property type="entry name" value="AraC_binding"/>
    <property type="match status" value="1"/>
</dbReference>
<dbReference type="InterPro" id="IPR003313">
    <property type="entry name" value="AraC-bd"/>
</dbReference>
<dbReference type="PANTHER" id="PTHR11019">
    <property type="entry name" value="HTH-TYPE TRANSCRIPTIONAL REGULATOR NIMR"/>
    <property type="match status" value="1"/>
</dbReference>
<evidence type="ECO:0000313" key="5">
    <source>
        <dbReference type="EMBL" id="QEC62297.1"/>
    </source>
</evidence>
<dbReference type="RefSeq" id="WP_147030874.1">
    <property type="nucleotide sequence ID" value="NZ_CP042436.1"/>
</dbReference>
<dbReference type="InterPro" id="IPR018060">
    <property type="entry name" value="HTH_AraC"/>
</dbReference>
<reference evidence="5 6" key="1">
    <citation type="journal article" date="2017" name="Curr. Microbiol.">
        <title>Mucilaginibacter ginsenosidivorans sp. nov., Isolated from Soil of Ginseng Field.</title>
        <authorList>
            <person name="Kim M.M."/>
            <person name="Siddiqi M.Z."/>
            <person name="Im W.T."/>
        </authorList>
    </citation>
    <scope>NUCLEOTIDE SEQUENCE [LARGE SCALE GENOMIC DNA]</scope>
    <source>
        <strain evidence="5 6">Gsoil 3017</strain>
    </source>
</reference>
<dbReference type="SUPFAM" id="SSF46689">
    <property type="entry name" value="Homeodomain-like"/>
    <property type="match status" value="2"/>
</dbReference>
<dbReference type="Gene3D" id="1.10.10.60">
    <property type="entry name" value="Homeodomain-like"/>
    <property type="match status" value="2"/>
</dbReference>
<dbReference type="PANTHER" id="PTHR11019:SF190">
    <property type="entry name" value="ARAC-FAMILY REGULATORY PROTEIN"/>
    <property type="match status" value="1"/>
</dbReference>
<dbReference type="Pfam" id="PF12833">
    <property type="entry name" value="HTH_18"/>
    <property type="match status" value="1"/>
</dbReference>
<dbReference type="GO" id="GO:0003700">
    <property type="term" value="F:DNA-binding transcription factor activity"/>
    <property type="evidence" value="ECO:0007669"/>
    <property type="project" value="InterPro"/>
</dbReference>
<dbReference type="GO" id="GO:0043565">
    <property type="term" value="F:sequence-specific DNA binding"/>
    <property type="evidence" value="ECO:0007669"/>
    <property type="project" value="InterPro"/>
</dbReference>
<evidence type="ECO:0000259" key="4">
    <source>
        <dbReference type="PROSITE" id="PS01124"/>
    </source>
</evidence>
<dbReference type="InterPro" id="IPR009057">
    <property type="entry name" value="Homeodomain-like_sf"/>
</dbReference>
<dbReference type="OrthoDB" id="1266582at2"/>
<dbReference type="PROSITE" id="PS01124">
    <property type="entry name" value="HTH_ARAC_FAMILY_2"/>
    <property type="match status" value="1"/>
</dbReference>
<evidence type="ECO:0000256" key="1">
    <source>
        <dbReference type="ARBA" id="ARBA00023015"/>
    </source>
</evidence>